<dbReference type="AlphaFoldDB" id="A0A6C0AG33"/>
<evidence type="ECO:0000313" key="1">
    <source>
        <dbReference type="EMBL" id="QHS78410.1"/>
    </source>
</evidence>
<organism evidence="1">
    <name type="scientific">viral metagenome</name>
    <dbReference type="NCBI Taxonomy" id="1070528"/>
    <lineage>
        <taxon>unclassified sequences</taxon>
        <taxon>metagenomes</taxon>
        <taxon>organismal metagenomes</taxon>
    </lineage>
</organism>
<sequence length="37" mass="4594">MFFFIWDGEVSILKNFNEIYFFRKNKKIIKNSFCINV</sequence>
<proteinExistence type="predicted"/>
<accession>A0A6C0AG33</accession>
<protein>
    <submittedName>
        <fullName evidence="1">Uncharacterized protein</fullName>
    </submittedName>
</protein>
<reference evidence="1" key="1">
    <citation type="journal article" date="2020" name="Nature">
        <title>Giant virus diversity and host interactions through global metagenomics.</title>
        <authorList>
            <person name="Schulz F."/>
            <person name="Roux S."/>
            <person name="Paez-Espino D."/>
            <person name="Jungbluth S."/>
            <person name="Walsh D.A."/>
            <person name="Denef V.J."/>
            <person name="McMahon K.D."/>
            <person name="Konstantinidis K.T."/>
            <person name="Eloe-Fadrosh E.A."/>
            <person name="Kyrpides N.C."/>
            <person name="Woyke T."/>
        </authorList>
    </citation>
    <scope>NUCLEOTIDE SEQUENCE</scope>
    <source>
        <strain evidence="1">GVMAG-S-1021933-23</strain>
    </source>
</reference>
<name>A0A6C0AG33_9ZZZZ</name>
<dbReference type="EMBL" id="MN740597">
    <property type="protein sequence ID" value="QHS78410.1"/>
    <property type="molecule type" value="Genomic_DNA"/>
</dbReference>